<evidence type="ECO:0000256" key="8">
    <source>
        <dbReference type="PROSITE-ProRule" id="PRU01360"/>
    </source>
</evidence>
<keyword evidence="3 8" id="KW-1134">Transmembrane beta strand</keyword>
<keyword evidence="13" id="KW-0675">Receptor</keyword>
<evidence type="ECO:0000256" key="10">
    <source>
        <dbReference type="SAM" id="SignalP"/>
    </source>
</evidence>
<comment type="caution">
    <text evidence="13">The sequence shown here is derived from an EMBL/GenBank/DDBJ whole genome shotgun (WGS) entry which is preliminary data.</text>
</comment>
<evidence type="ECO:0000313" key="13">
    <source>
        <dbReference type="EMBL" id="MTT75689.1"/>
    </source>
</evidence>
<evidence type="ECO:0000256" key="6">
    <source>
        <dbReference type="ARBA" id="ARBA00023136"/>
    </source>
</evidence>
<evidence type="ECO:0000256" key="9">
    <source>
        <dbReference type="RuleBase" id="RU003357"/>
    </source>
</evidence>
<evidence type="ECO:0000313" key="16">
    <source>
        <dbReference type="Proteomes" id="UP000484547"/>
    </source>
</evidence>
<evidence type="ECO:0000256" key="5">
    <source>
        <dbReference type="ARBA" id="ARBA00023077"/>
    </source>
</evidence>
<evidence type="ECO:0000256" key="4">
    <source>
        <dbReference type="ARBA" id="ARBA00022692"/>
    </source>
</evidence>
<dbReference type="EMBL" id="WNBM01000002">
    <property type="protein sequence ID" value="MTT75689.1"/>
    <property type="molecule type" value="Genomic_DNA"/>
</dbReference>
<feature type="chain" id="PRO_5031571066" evidence="10">
    <location>
        <begin position="28"/>
        <end position="719"/>
    </location>
</feature>
<keyword evidence="6 8" id="KW-0472">Membrane</keyword>
<evidence type="ECO:0000259" key="11">
    <source>
        <dbReference type="Pfam" id="PF00593"/>
    </source>
</evidence>
<dbReference type="InterPro" id="IPR039426">
    <property type="entry name" value="TonB-dep_rcpt-like"/>
</dbReference>
<dbReference type="GO" id="GO:0015344">
    <property type="term" value="F:siderophore uptake transmembrane transporter activity"/>
    <property type="evidence" value="ECO:0007669"/>
    <property type="project" value="TreeGrafter"/>
</dbReference>
<dbReference type="SUPFAM" id="SSF56935">
    <property type="entry name" value="Porins"/>
    <property type="match status" value="1"/>
</dbReference>
<dbReference type="InterPro" id="IPR000531">
    <property type="entry name" value="Beta-barrel_TonB"/>
</dbReference>
<evidence type="ECO:0000313" key="15">
    <source>
        <dbReference type="Proteomes" id="UP000443070"/>
    </source>
</evidence>
<evidence type="ECO:0000256" key="7">
    <source>
        <dbReference type="ARBA" id="ARBA00023237"/>
    </source>
</evidence>
<dbReference type="PANTHER" id="PTHR32552">
    <property type="entry name" value="FERRICHROME IRON RECEPTOR-RELATED"/>
    <property type="match status" value="1"/>
</dbReference>
<dbReference type="PANTHER" id="PTHR32552:SF82">
    <property type="entry name" value="FCUA PROTEIN"/>
    <property type="match status" value="1"/>
</dbReference>
<dbReference type="OrthoDB" id="9775095at2"/>
<evidence type="ECO:0000256" key="1">
    <source>
        <dbReference type="ARBA" id="ARBA00004571"/>
    </source>
</evidence>
<keyword evidence="7 8" id="KW-0998">Cell outer membrane</keyword>
<dbReference type="InterPro" id="IPR036942">
    <property type="entry name" value="Beta-barrel_TonB_sf"/>
</dbReference>
<dbReference type="InterPro" id="IPR012910">
    <property type="entry name" value="Plug_dom"/>
</dbReference>
<feature type="domain" description="TonB-dependent receptor-like beta-barrel" evidence="11">
    <location>
        <begin position="256"/>
        <end position="690"/>
    </location>
</feature>
<keyword evidence="5 9" id="KW-0798">TonB box</keyword>
<evidence type="ECO:0000256" key="3">
    <source>
        <dbReference type="ARBA" id="ARBA00022452"/>
    </source>
</evidence>
<keyword evidence="4 8" id="KW-0812">Transmembrane</keyword>
<dbReference type="PROSITE" id="PS52016">
    <property type="entry name" value="TONB_DEPENDENT_REC_3"/>
    <property type="match status" value="1"/>
</dbReference>
<reference evidence="15 16" key="1">
    <citation type="journal article" date="2019" name="Nat. Med.">
        <title>A library of human gut bacterial isolates paired with longitudinal multiomics data enables mechanistic microbiome research.</title>
        <authorList>
            <person name="Poyet M."/>
            <person name="Groussin M."/>
            <person name="Gibbons S.M."/>
            <person name="Avila-Pacheco J."/>
            <person name="Jiang X."/>
            <person name="Kearney S.M."/>
            <person name="Perrotta A.R."/>
            <person name="Berdy B."/>
            <person name="Zhao S."/>
            <person name="Lieberman T.D."/>
            <person name="Swanson P.K."/>
            <person name="Smith M."/>
            <person name="Roesemann S."/>
            <person name="Alexander J.E."/>
            <person name="Rich S.A."/>
            <person name="Livny J."/>
            <person name="Vlamakis H."/>
            <person name="Clish C."/>
            <person name="Bullock K."/>
            <person name="Deik A."/>
            <person name="Scott J."/>
            <person name="Pierce K.A."/>
            <person name="Xavier R.J."/>
            <person name="Alm E.J."/>
        </authorList>
    </citation>
    <scope>NUCLEOTIDE SEQUENCE [LARGE SCALE GENOMIC DNA]</scope>
    <source>
        <strain evidence="13 16">BIOML-A13</strain>
        <strain evidence="14 15">BIOML-A3</strain>
    </source>
</reference>
<evidence type="ECO:0000313" key="14">
    <source>
        <dbReference type="EMBL" id="MTU03751.1"/>
    </source>
</evidence>
<dbReference type="Gene3D" id="2.170.130.10">
    <property type="entry name" value="TonB-dependent receptor, plug domain"/>
    <property type="match status" value="1"/>
</dbReference>
<keyword evidence="10" id="KW-0732">Signal</keyword>
<dbReference type="RefSeq" id="WP_155163828.1">
    <property type="nucleotide sequence ID" value="NZ_WNBG01000002.1"/>
</dbReference>
<protein>
    <submittedName>
        <fullName evidence="13">TonB-dependent receptor plug domain-containing protein</fullName>
    </submittedName>
</protein>
<dbReference type="Pfam" id="PF07715">
    <property type="entry name" value="Plug"/>
    <property type="match status" value="1"/>
</dbReference>
<feature type="domain" description="TonB-dependent receptor plug" evidence="12">
    <location>
        <begin position="68"/>
        <end position="161"/>
    </location>
</feature>
<comment type="similarity">
    <text evidence="8 9">Belongs to the TonB-dependent receptor family.</text>
</comment>
<dbReference type="Pfam" id="PF00593">
    <property type="entry name" value="TonB_dep_Rec_b-barrel"/>
    <property type="match status" value="1"/>
</dbReference>
<dbReference type="AlphaFoldDB" id="A0A7X3BVC5"/>
<dbReference type="Proteomes" id="UP000443070">
    <property type="component" value="Unassembled WGS sequence"/>
</dbReference>
<dbReference type="Proteomes" id="UP000484547">
    <property type="component" value="Unassembled WGS sequence"/>
</dbReference>
<organism evidence="13 16">
    <name type="scientific">Phascolarctobacterium faecium</name>
    <dbReference type="NCBI Taxonomy" id="33025"/>
    <lineage>
        <taxon>Bacteria</taxon>
        <taxon>Bacillati</taxon>
        <taxon>Bacillota</taxon>
        <taxon>Negativicutes</taxon>
        <taxon>Acidaminococcales</taxon>
        <taxon>Acidaminococcaceae</taxon>
        <taxon>Phascolarctobacterium</taxon>
    </lineage>
</organism>
<gene>
    <name evidence="13" type="ORF">GMD11_05320</name>
    <name evidence="14" type="ORF">GMD18_04965</name>
</gene>
<dbReference type="EMBL" id="WNBW01000002">
    <property type="protein sequence ID" value="MTU03751.1"/>
    <property type="molecule type" value="Genomic_DNA"/>
</dbReference>
<evidence type="ECO:0000259" key="12">
    <source>
        <dbReference type="Pfam" id="PF07715"/>
    </source>
</evidence>
<accession>A0A7X3BVC5</accession>
<name>A0A7X3BVC5_9FIRM</name>
<dbReference type="GO" id="GO:0009279">
    <property type="term" value="C:cell outer membrane"/>
    <property type="evidence" value="ECO:0007669"/>
    <property type="project" value="UniProtKB-SubCell"/>
</dbReference>
<keyword evidence="2 8" id="KW-0813">Transport</keyword>
<feature type="signal peptide" evidence="10">
    <location>
        <begin position="1"/>
        <end position="27"/>
    </location>
</feature>
<evidence type="ECO:0000256" key="2">
    <source>
        <dbReference type="ARBA" id="ARBA00022448"/>
    </source>
</evidence>
<keyword evidence="15" id="KW-1185">Reference proteome</keyword>
<dbReference type="Gene3D" id="2.40.170.20">
    <property type="entry name" value="TonB-dependent receptor, beta-barrel domain"/>
    <property type="match status" value="1"/>
</dbReference>
<sequence>MDGKKKIWAMAILCAVASVGFVVPAGAEETMTHDLDEVIVEADRNTLPGGFVANNDRVGILGNIKAIDVPFTQKKYTEKTIMTFYDPNQPLNGTLANTPSIRIGSTSPMYTDFSMRGVNMNASHYYINGIPNMFNQTRSIPAYILSSVDIVSGPNTVLNGATFSNNGTNGTDAPAGLLNGTTKRAAADPVTRYTQRFSGRSTYTEDLDLGRRFGKNNEWGIRVNAHNEDGGLSIKGADVRDKSIYINLDHQDAKSMTNIFGGYYDWKVNGGQRWLSASGVTKGNLAEAPNGKTDLSFDGQTKYNHGMLFTLNHIQKFSDKWSGFINGGYGHYSEHKNDPNSGSLTLGDNGKLSGKFRDYVSDSKSSYWQVGVSNKAAIGNVKNDLSFAVDYFMYKSKAVNSGSAAGQATIGGDLWNGVHIIGTPIAAADIDSVGYSKEYAYAATLADRFEFGKASLYAALQYRDTETESASGAKVSKDSLNPTFAIAYKPVKNLSVYASYAQSYTKPVEVSKSYDNAGEIFKPIKNKQTEVGIKYRGGEILHSLAFFELNQGSYIKEDNPGGKIGEIYTQNGENKFKGVEYSLTGKVAPKWNVMGGLMYLDGKREKLAKGSEHLEGRYATGTPKWNAVLATEYEADQNNSAIFRMNYVGKSHVNDNGVMAPDYMTFDLGYKHKTKINSTPVTLTAMCYNVLGKDYWISRGTSVALGAPRTMMLSAQFDI</sequence>
<dbReference type="InterPro" id="IPR037066">
    <property type="entry name" value="Plug_dom_sf"/>
</dbReference>
<proteinExistence type="inferred from homology"/>
<comment type="subcellular location">
    <subcellularLocation>
        <location evidence="1 8">Cell outer membrane</location>
        <topology evidence="1 8">Multi-pass membrane protein</topology>
    </subcellularLocation>
</comment>